<accession>A0A0C3BDF0</accession>
<gene>
    <name evidence="1" type="ORF">M413DRAFT_391254</name>
</gene>
<evidence type="ECO:0000313" key="1">
    <source>
        <dbReference type="EMBL" id="KIM34840.1"/>
    </source>
</evidence>
<dbReference type="HOGENOM" id="CLU_2622313_0_0_1"/>
<name>A0A0C3BDF0_HEBCY</name>
<organism evidence="1 2">
    <name type="scientific">Hebeloma cylindrosporum</name>
    <dbReference type="NCBI Taxonomy" id="76867"/>
    <lineage>
        <taxon>Eukaryota</taxon>
        <taxon>Fungi</taxon>
        <taxon>Dikarya</taxon>
        <taxon>Basidiomycota</taxon>
        <taxon>Agaricomycotina</taxon>
        <taxon>Agaricomycetes</taxon>
        <taxon>Agaricomycetidae</taxon>
        <taxon>Agaricales</taxon>
        <taxon>Agaricineae</taxon>
        <taxon>Hymenogastraceae</taxon>
        <taxon>Hebeloma</taxon>
    </lineage>
</organism>
<proteinExistence type="predicted"/>
<evidence type="ECO:0000313" key="2">
    <source>
        <dbReference type="Proteomes" id="UP000053424"/>
    </source>
</evidence>
<dbReference type="OrthoDB" id="1452at2759"/>
<keyword evidence="2" id="KW-1185">Reference proteome</keyword>
<protein>
    <submittedName>
        <fullName evidence="1">Uncharacterized protein</fullName>
    </submittedName>
</protein>
<reference evidence="1 2" key="1">
    <citation type="submission" date="2014-04" db="EMBL/GenBank/DDBJ databases">
        <authorList>
            <consortium name="DOE Joint Genome Institute"/>
            <person name="Kuo A."/>
            <person name="Gay G."/>
            <person name="Dore J."/>
            <person name="Kohler A."/>
            <person name="Nagy L.G."/>
            <person name="Floudas D."/>
            <person name="Copeland A."/>
            <person name="Barry K.W."/>
            <person name="Cichocki N."/>
            <person name="Veneault-Fourrey C."/>
            <person name="LaButti K."/>
            <person name="Lindquist E.A."/>
            <person name="Lipzen A."/>
            <person name="Lundell T."/>
            <person name="Morin E."/>
            <person name="Murat C."/>
            <person name="Sun H."/>
            <person name="Tunlid A."/>
            <person name="Henrissat B."/>
            <person name="Grigoriev I.V."/>
            <person name="Hibbett D.S."/>
            <person name="Martin F."/>
            <person name="Nordberg H.P."/>
            <person name="Cantor M.N."/>
            <person name="Hua S.X."/>
        </authorList>
    </citation>
    <scope>NUCLEOTIDE SEQUENCE [LARGE SCALE GENOMIC DNA]</scope>
    <source>
        <strain evidence="2">h7</strain>
    </source>
</reference>
<dbReference type="Proteomes" id="UP000053424">
    <property type="component" value="Unassembled WGS sequence"/>
</dbReference>
<reference evidence="2" key="2">
    <citation type="submission" date="2015-01" db="EMBL/GenBank/DDBJ databases">
        <title>Evolutionary Origins and Diversification of the Mycorrhizal Mutualists.</title>
        <authorList>
            <consortium name="DOE Joint Genome Institute"/>
            <consortium name="Mycorrhizal Genomics Consortium"/>
            <person name="Kohler A."/>
            <person name="Kuo A."/>
            <person name="Nagy L.G."/>
            <person name="Floudas D."/>
            <person name="Copeland A."/>
            <person name="Barry K.W."/>
            <person name="Cichocki N."/>
            <person name="Veneault-Fourrey C."/>
            <person name="LaButti K."/>
            <person name="Lindquist E.A."/>
            <person name="Lipzen A."/>
            <person name="Lundell T."/>
            <person name="Morin E."/>
            <person name="Murat C."/>
            <person name="Riley R."/>
            <person name="Ohm R."/>
            <person name="Sun H."/>
            <person name="Tunlid A."/>
            <person name="Henrissat B."/>
            <person name="Grigoriev I.V."/>
            <person name="Hibbett D.S."/>
            <person name="Martin F."/>
        </authorList>
    </citation>
    <scope>NUCLEOTIDE SEQUENCE [LARGE SCALE GENOMIC DNA]</scope>
    <source>
        <strain evidence="2">h7</strain>
    </source>
</reference>
<dbReference type="AlphaFoldDB" id="A0A0C3BDF0"/>
<dbReference type="EMBL" id="KN831851">
    <property type="protein sequence ID" value="KIM34840.1"/>
    <property type="molecule type" value="Genomic_DNA"/>
</dbReference>
<sequence>MRRYCTRHLPSRILFLRHRLVDEEGDTGLHVLSIRRFKHGGELLLDALRTFMVAGLLSRNINEIVGLMVIDSSLTNWV</sequence>